<comment type="caution">
    <text evidence="2">The sequence shown here is derived from an EMBL/GenBank/DDBJ whole genome shotgun (WGS) entry which is preliminary data.</text>
</comment>
<proteinExistence type="predicted"/>
<feature type="chain" id="PRO_5047185580" evidence="1">
    <location>
        <begin position="23"/>
        <end position="262"/>
    </location>
</feature>
<name>A0ABV9LA63_9FLAO</name>
<protein>
    <submittedName>
        <fullName evidence="2">Uncharacterized protein</fullName>
    </submittedName>
</protein>
<dbReference type="Proteomes" id="UP001595878">
    <property type="component" value="Unassembled WGS sequence"/>
</dbReference>
<organism evidence="2 3">
    <name type="scientific">Dokdonia genika</name>
    <dbReference type="NCBI Taxonomy" id="308113"/>
    <lineage>
        <taxon>Bacteria</taxon>
        <taxon>Pseudomonadati</taxon>
        <taxon>Bacteroidota</taxon>
        <taxon>Flavobacteriia</taxon>
        <taxon>Flavobacteriales</taxon>
        <taxon>Flavobacteriaceae</taxon>
        <taxon>Dokdonia</taxon>
    </lineage>
</organism>
<sequence>MHKLIYILLFLASITVTSQSYSLEKVNEVTLDTDSFIAVDAFNALYHIKGDILYKTDVQNEYQFSALQLGALISVDVLNPLRITLFYESSNTAVILDNTLNEITRVNFSTIENFRNVSHVRTASDRRFWIFNTDLQQLEIFDWNTQKVLTQFPPMAHNATALMSNFNFAWVSTKDGVFYYNNYGSFIEKIESPESQLMSQDQGAFILYADKKLYYKPNDTAAVGVIETLDLSIKQLSLKGESLYIYSDKKLTAFRLKLAKQP</sequence>
<gene>
    <name evidence="2" type="ORF">ACFO5T_11355</name>
</gene>
<evidence type="ECO:0000313" key="3">
    <source>
        <dbReference type="Proteomes" id="UP001595878"/>
    </source>
</evidence>
<evidence type="ECO:0000256" key="1">
    <source>
        <dbReference type="SAM" id="SignalP"/>
    </source>
</evidence>
<keyword evidence="1" id="KW-0732">Signal</keyword>
<reference evidence="3" key="1">
    <citation type="journal article" date="2019" name="Int. J. Syst. Evol. Microbiol.">
        <title>The Global Catalogue of Microorganisms (GCM) 10K type strain sequencing project: providing services to taxonomists for standard genome sequencing and annotation.</title>
        <authorList>
            <consortium name="The Broad Institute Genomics Platform"/>
            <consortium name="The Broad Institute Genome Sequencing Center for Infectious Disease"/>
            <person name="Wu L."/>
            <person name="Ma J."/>
        </authorList>
    </citation>
    <scope>NUCLEOTIDE SEQUENCE [LARGE SCALE GENOMIC DNA]</scope>
    <source>
        <strain evidence="3">CGMCC 4.7427</strain>
    </source>
</reference>
<dbReference type="EMBL" id="JBHSHB010000023">
    <property type="protein sequence ID" value="MFC4691028.1"/>
    <property type="molecule type" value="Genomic_DNA"/>
</dbReference>
<feature type="signal peptide" evidence="1">
    <location>
        <begin position="1"/>
        <end position="22"/>
    </location>
</feature>
<dbReference type="RefSeq" id="WP_380034474.1">
    <property type="nucleotide sequence ID" value="NZ_JBHSHB010000023.1"/>
</dbReference>
<keyword evidence="3" id="KW-1185">Reference proteome</keyword>
<evidence type="ECO:0000313" key="2">
    <source>
        <dbReference type="EMBL" id="MFC4691028.1"/>
    </source>
</evidence>
<accession>A0ABV9LA63</accession>